<dbReference type="EMBL" id="SJPM01000004">
    <property type="protein sequence ID" value="TWT97349.1"/>
    <property type="molecule type" value="Genomic_DNA"/>
</dbReference>
<dbReference type="Proteomes" id="UP000316213">
    <property type="component" value="Unassembled WGS sequence"/>
</dbReference>
<name>A0A5C6ACL6_9BACT</name>
<protein>
    <recommendedName>
        <fullName evidence="3">TIGR02678 family protein</fullName>
    </recommendedName>
</protein>
<dbReference type="OrthoDB" id="188354at2"/>
<dbReference type="Pfam" id="PF09661">
    <property type="entry name" value="DUF2398"/>
    <property type="match status" value="1"/>
</dbReference>
<organism evidence="1 2">
    <name type="scientific">Neorhodopirellula pilleata</name>
    <dbReference type="NCBI Taxonomy" id="2714738"/>
    <lineage>
        <taxon>Bacteria</taxon>
        <taxon>Pseudomonadati</taxon>
        <taxon>Planctomycetota</taxon>
        <taxon>Planctomycetia</taxon>
        <taxon>Pirellulales</taxon>
        <taxon>Pirellulaceae</taxon>
        <taxon>Neorhodopirellula</taxon>
    </lineage>
</organism>
<keyword evidence="2" id="KW-1185">Reference proteome</keyword>
<dbReference type="RefSeq" id="WP_146577949.1">
    <property type="nucleotide sequence ID" value="NZ_SJPM01000004.1"/>
</dbReference>
<evidence type="ECO:0000313" key="1">
    <source>
        <dbReference type="EMBL" id="TWT97349.1"/>
    </source>
</evidence>
<comment type="caution">
    <text evidence="1">The sequence shown here is derived from an EMBL/GenBank/DDBJ whole genome shotgun (WGS) entry which is preliminary data.</text>
</comment>
<reference evidence="1 2" key="1">
    <citation type="submission" date="2019-02" db="EMBL/GenBank/DDBJ databases">
        <title>Deep-cultivation of Planctomycetes and their phenomic and genomic characterization uncovers novel biology.</title>
        <authorList>
            <person name="Wiegand S."/>
            <person name="Jogler M."/>
            <person name="Boedeker C."/>
            <person name="Pinto D."/>
            <person name="Vollmers J."/>
            <person name="Rivas-Marin E."/>
            <person name="Kohn T."/>
            <person name="Peeters S.H."/>
            <person name="Heuer A."/>
            <person name="Rast P."/>
            <person name="Oberbeckmann S."/>
            <person name="Bunk B."/>
            <person name="Jeske O."/>
            <person name="Meyerdierks A."/>
            <person name="Storesund J.E."/>
            <person name="Kallscheuer N."/>
            <person name="Luecker S."/>
            <person name="Lage O.M."/>
            <person name="Pohl T."/>
            <person name="Merkel B.J."/>
            <person name="Hornburger P."/>
            <person name="Mueller R.-W."/>
            <person name="Bruemmer F."/>
            <person name="Labrenz M."/>
            <person name="Spormann A.M."/>
            <person name="Op Den Camp H."/>
            <person name="Overmann J."/>
            <person name="Amann R."/>
            <person name="Jetten M.S.M."/>
            <person name="Mascher T."/>
            <person name="Medema M.H."/>
            <person name="Devos D.P."/>
            <person name="Kaster A.-K."/>
            <person name="Ovreas L."/>
            <person name="Rohde M."/>
            <person name="Galperin M.Y."/>
            <person name="Jogler C."/>
        </authorList>
    </citation>
    <scope>NUCLEOTIDE SEQUENCE [LARGE SCALE GENOMIC DNA]</scope>
    <source>
        <strain evidence="1 2">Pla100</strain>
    </source>
</reference>
<evidence type="ECO:0008006" key="3">
    <source>
        <dbReference type="Google" id="ProtNLM"/>
    </source>
</evidence>
<dbReference type="AlphaFoldDB" id="A0A5C6ACL6"/>
<dbReference type="InterPro" id="IPR013494">
    <property type="entry name" value="CHP02678"/>
</dbReference>
<gene>
    <name evidence="1" type="ORF">Pla100_25010</name>
</gene>
<dbReference type="NCBIfam" id="TIGR02678">
    <property type="entry name" value="TIGR02678 family protein"/>
    <property type="match status" value="1"/>
</dbReference>
<sequence length="443" mass="50002">MIATDESPRSPLSEVLDATRHEERRRALRALLMRPILTLGDGMRGDGRDRSTKSKSSYANEESFVLVRRHQAYLSNWFARYTGWTLILRSGSARLVKRTVDIHDATRGAIDPASAGGSLSRSRYVMWCLALSVLHTSGRQTTLQRLADEIIRAAESIPELATAGLQFSLKTATTRRSLVCIVRMLLREGLLSRVEGDESKFGESDTVDCLYDIDPGLLVDVLYLPRSLPGTVLDPSTNHDTRAMTELLTSMLPSERDDDEMRPREIEHRLIGLMLDNPVLYFDQLSEREFAYWQSQRQRLLQVIEDAVGLVAEIRREGVALLDLDGTLTDVKMPDAATVGHATLLIGEFLATQFRGTESDRPTFAISMLMLHLNKLAKEHQTHWRKGLDEASDRQELLSEVLMRLEMLRLIRQSEGDDRIEILPAICRFGLESIKRSKKGKSS</sequence>
<proteinExistence type="predicted"/>
<accession>A0A5C6ACL6</accession>
<evidence type="ECO:0000313" key="2">
    <source>
        <dbReference type="Proteomes" id="UP000316213"/>
    </source>
</evidence>